<dbReference type="EMBL" id="DS268411">
    <property type="protein sequence ID" value="EFP03244.1"/>
    <property type="molecule type" value="Genomic_DNA"/>
</dbReference>
<dbReference type="OMA" id="QMFGHCF"/>
<reference evidence="2" key="1">
    <citation type="submission" date="2007-07" db="EMBL/GenBank/DDBJ databases">
        <title>PCAP assembly of the Caenorhabditis remanei genome.</title>
        <authorList>
            <consortium name="The Caenorhabditis remanei Sequencing Consortium"/>
            <person name="Wilson R.K."/>
        </authorList>
    </citation>
    <scope>NUCLEOTIDE SEQUENCE [LARGE SCALE GENOMIC DNA]</scope>
    <source>
        <strain evidence="2">PB4641</strain>
    </source>
</reference>
<dbReference type="SMART" id="SM00034">
    <property type="entry name" value="CLECT"/>
    <property type="match status" value="1"/>
</dbReference>
<name>E3LN31_CAERE</name>
<evidence type="ECO:0000259" key="1">
    <source>
        <dbReference type="SMART" id="SM00034"/>
    </source>
</evidence>
<proteinExistence type="predicted"/>
<keyword evidence="3" id="KW-1185">Reference proteome</keyword>
<dbReference type="InterPro" id="IPR001304">
    <property type="entry name" value="C-type_lectin-like"/>
</dbReference>
<evidence type="ECO:0000313" key="3">
    <source>
        <dbReference type="Proteomes" id="UP000008281"/>
    </source>
</evidence>
<dbReference type="PANTHER" id="PTHR47753">
    <property type="entry name" value="C-TYPE LECTIN-RELATED"/>
    <property type="match status" value="1"/>
</dbReference>
<dbReference type="Gene3D" id="3.10.100.10">
    <property type="entry name" value="Mannose-Binding Protein A, subunit A"/>
    <property type="match status" value="2"/>
</dbReference>
<dbReference type="SUPFAM" id="SSF56436">
    <property type="entry name" value="C-type lectin-like"/>
    <property type="match status" value="2"/>
</dbReference>
<dbReference type="InParanoid" id="E3LN31"/>
<dbReference type="eggNOG" id="KOG1664">
    <property type="taxonomic scope" value="Eukaryota"/>
</dbReference>
<protein>
    <recommendedName>
        <fullName evidence="1">C-type lectin domain-containing protein</fullName>
    </recommendedName>
</protein>
<dbReference type="STRING" id="31234.E3LN31"/>
<accession>E3LN31</accession>
<dbReference type="PANTHER" id="PTHR47753:SF1">
    <property type="entry name" value="C-TYPE LECTIN DOMAIN-CONTAINING PROTEIN"/>
    <property type="match status" value="1"/>
</dbReference>
<dbReference type="InterPro" id="IPR016187">
    <property type="entry name" value="CTDL_fold"/>
</dbReference>
<dbReference type="AlphaFoldDB" id="E3LN31"/>
<dbReference type="InterPro" id="IPR016186">
    <property type="entry name" value="C-type_lectin-like/link_sf"/>
</dbReference>
<dbReference type="FunCoup" id="E3LN31">
    <property type="interactions" value="1814"/>
</dbReference>
<dbReference type="Proteomes" id="UP000008281">
    <property type="component" value="Unassembled WGS sequence"/>
</dbReference>
<gene>
    <name evidence="2" type="ORF">CRE_28565</name>
</gene>
<dbReference type="OrthoDB" id="5775348at2759"/>
<sequence length="574" mass="65232">MEYGDRSDPQSITGDTCRMNFKVSTRDKADATEFCELFAPWRLLDAEIVKESDGRQTTQCFVEATLACKRGWVQMFGHCFMRPNSEIVATYDEAKEMCDKNGGYIAFMHHRYIPGVWKKYFRGVGQIWVNATETWDQYIQSTGTVDGSALALAFTGKHFDFSVPPNSLIRINPKIKLEVLCEYKPPVTAAEINYLGRRYSEIYYPSVSVNNGILVRSASSYTRSSTNLDVCKKVLKPFLFDANSPFVPDQGNIDKLSEVKMQNKFLLTRSGAEMKRPSTGGNQCTSIIPEFKVRVDNSKVADFPVKTIEDDDKPTCDNMLSSAIVQFPGQKTKVKVMSDSRSLPIWCKLGKSVKFTYDPPEGYNVFVRSNGEVVAHKLYLEEVTYEIAKKKCAEDKAVLTGMDSSKEAEDLASIVFQFYLYCLIALLKRNKMCRSIIRKSENFKIDKTKQLFSDLAAEKNLLNVQLWLGGRRSSKCLKINKYSEDRNDECARRRVIQWEDGIAHSQEFEDSWWKNGKTINNPDYANRNQECLTFVYGTPGWADPDSPGFLDDIGCDGELGFFCSKMVEVKIVEE</sequence>
<evidence type="ECO:0000313" key="2">
    <source>
        <dbReference type="EMBL" id="EFP03244.1"/>
    </source>
</evidence>
<dbReference type="HOGENOM" id="CLU_032076_1_0_1"/>
<feature type="domain" description="C-type lectin" evidence="1">
    <location>
        <begin position="359"/>
        <end position="564"/>
    </location>
</feature>
<organism evidence="3">
    <name type="scientific">Caenorhabditis remanei</name>
    <name type="common">Caenorhabditis vulgaris</name>
    <dbReference type="NCBI Taxonomy" id="31234"/>
    <lineage>
        <taxon>Eukaryota</taxon>
        <taxon>Metazoa</taxon>
        <taxon>Ecdysozoa</taxon>
        <taxon>Nematoda</taxon>
        <taxon>Chromadorea</taxon>
        <taxon>Rhabditida</taxon>
        <taxon>Rhabditina</taxon>
        <taxon>Rhabditomorpha</taxon>
        <taxon>Rhabditoidea</taxon>
        <taxon>Rhabditidae</taxon>
        <taxon>Peloderinae</taxon>
        <taxon>Caenorhabditis</taxon>
    </lineage>
</organism>